<dbReference type="AlphaFoldDB" id="A0A4Y7SUE5"/>
<gene>
    <name evidence="2" type="ORF">FA13DRAFT_1157819</name>
</gene>
<feature type="compositionally biased region" description="Basic and acidic residues" evidence="1">
    <location>
        <begin position="29"/>
        <end position="50"/>
    </location>
</feature>
<evidence type="ECO:0000256" key="1">
    <source>
        <dbReference type="SAM" id="MobiDB-lite"/>
    </source>
</evidence>
<organism evidence="2 3">
    <name type="scientific">Coprinellus micaceus</name>
    <name type="common">Glistening ink-cap mushroom</name>
    <name type="synonym">Coprinus micaceus</name>
    <dbReference type="NCBI Taxonomy" id="71717"/>
    <lineage>
        <taxon>Eukaryota</taxon>
        <taxon>Fungi</taxon>
        <taxon>Dikarya</taxon>
        <taxon>Basidiomycota</taxon>
        <taxon>Agaricomycotina</taxon>
        <taxon>Agaricomycetes</taxon>
        <taxon>Agaricomycetidae</taxon>
        <taxon>Agaricales</taxon>
        <taxon>Agaricineae</taxon>
        <taxon>Psathyrellaceae</taxon>
        <taxon>Coprinellus</taxon>
    </lineage>
</organism>
<evidence type="ECO:0000313" key="3">
    <source>
        <dbReference type="Proteomes" id="UP000298030"/>
    </source>
</evidence>
<dbReference type="EMBL" id="QPFP01000056">
    <property type="protein sequence ID" value="TEB25493.1"/>
    <property type="molecule type" value="Genomic_DNA"/>
</dbReference>
<keyword evidence="3" id="KW-1185">Reference proteome</keyword>
<proteinExistence type="predicted"/>
<protein>
    <submittedName>
        <fullName evidence="2">Uncharacterized protein</fullName>
    </submittedName>
</protein>
<accession>A0A4Y7SUE5</accession>
<evidence type="ECO:0000313" key="2">
    <source>
        <dbReference type="EMBL" id="TEB25493.1"/>
    </source>
</evidence>
<sequence>MLASLKTYQLRGTALALLPTPNSNQAENARTERTQGSDLRTPFDLKRTQSDQDNPAARAERSRFWTTSHSHFPHILLHADRGQRYLPAPFHPHQSLHTTPIHRYPIRSRHTNPPCADSARASRKYTYRFGCSVVPPNLLLSGPRVSCSLFWRGPNRRVSSTPFASPYRAAIQVRNAPFELSGRGRNQRCPLFVWRTSFAQSERPFFSRVPSSSSLLSYSSHSHRPRATRERSWWYAIS</sequence>
<feature type="region of interest" description="Disordered" evidence="1">
    <location>
        <begin position="19"/>
        <end position="62"/>
    </location>
</feature>
<name>A0A4Y7SUE5_COPMI</name>
<comment type="caution">
    <text evidence="2">The sequence shown here is derived from an EMBL/GenBank/DDBJ whole genome shotgun (WGS) entry which is preliminary data.</text>
</comment>
<dbReference type="Proteomes" id="UP000298030">
    <property type="component" value="Unassembled WGS sequence"/>
</dbReference>
<reference evidence="2 3" key="1">
    <citation type="journal article" date="2019" name="Nat. Ecol. Evol.">
        <title>Megaphylogeny resolves global patterns of mushroom evolution.</title>
        <authorList>
            <person name="Varga T."/>
            <person name="Krizsan K."/>
            <person name="Foldi C."/>
            <person name="Dima B."/>
            <person name="Sanchez-Garcia M."/>
            <person name="Sanchez-Ramirez S."/>
            <person name="Szollosi G.J."/>
            <person name="Szarkandi J.G."/>
            <person name="Papp V."/>
            <person name="Albert L."/>
            <person name="Andreopoulos W."/>
            <person name="Angelini C."/>
            <person name="Antonin V."/>
            <person name="Barry K.W."/>
            <person name="Bougher N.L."/>
            <person name="Buchanan P."/>
            <person name="Buyck B."/>
            <person name="Bense V."/>
            <person name="Catcheside P."/>
            <person name="Chovatia M."/>
            <person name="Cooper J."/>
            <person name="Damon W."/>
            <person name="Desjardin D."/>
            <person name="Finy P."/>
            <person name="Geml J."/>
            <person name="Haridas S."/>
            <person name="Hughes K."/>
            <person name="Justo A."/>
            <person name="Karasinski D."/>
            <person name="Kautmanova I."/>
            <person name="Kiss B."/>
            <person name="Kocsube S."/>
            <person name="Kotiranta H."/>
            <person name="LaButti K.M."/>
            <person name="Lechner B.E."/>
            <person name="Liimatainen K."/>
            <person name="Lipzen A."/>
            <person name="Lukacs Z."/>
            <person name="Mihaltcheva S."/>
            <person name="Morgado L.N."/>
            <person name="Niskanen T."/>
            <person name="Noordeloos M.E."/>
            <person name="Ohm R.A."/>
            <person name="Ortiz-Santana B."/>
            <person name="Ovrebo C."/>
            <person name="Racz N."/>
            <person name="Riley R."/>
            <person name="Savchenko A."/>
            <person name="Shiryaev A."/>
            <person name="Soop K."/>
            <person name="Spirin V."/>
            <person name="Szebenyi C."/>
            <person name="Tomsovsky M."/>
            <person name="Tulloss R.E."/>
            <person name="Uehling J."/>
            <person name="Grigoriev I.V."/>
            <person name="Vagvolgyi C."/>
            <person name="Papp T."/>
            <person name="Martin F.M."/>
            <person name="Miettinen O."/>
            <person name="Hibbett D.S."/>
            <person name="Nagy L.G."/>
        </authorList>
    </citation>
    <scope>NUCLEOTIDE SEQUENCE [LARGE SCALE GENOMIC DNA]</scope>
    <source>
        <strain evidence="2 3">FP101781</strain>
    </source>
</reference>